<gene>
    <name evidence="3" type="ORF">SBA1_460051</name>
</gene>
<comment type="similarity">
    <text evidence="1">Belongs to the short-chain dehydrogenases/reductases (SDR) family.</text>
</comment>
<dbReference type="EMBL" id="OMOD01000140">
    <property type="protein sequence ID" value="SPF42454.1"/>
    <property type="molecule type" value="Genomic_DNA"/>
</dbReference>
<dbReference type="FunFam" id="3.40.50.720:FF:000084">
    <property type="entry name" value="Short-chain dehydrogenase reductase"/>
    <property type="match status" value="1"/>
</dbReference>
<accession>A0A2U3KS30</accession>
<evidence type="ECO:0000313" key="3">
    <source>
        <dbReference type="EMBL" id="SPF42454.1"/>
    </source>
</evidence>
<protein>
    <submittedName>
        <fullName evidence="3">3-oxoacyl-(Acyl-carrier-protein) reductase</fullName>
        <ecNumber evidence="3">1.1.1.100</ecNumber>
    </submittedName>
</protein>
<dbReference type="PANTHER" id="PTHR43639">
    <property type="entry name" value="OXIDOREDUCTASE, SHORT-CHAIN DEHYDROGENASE/REDUCTASE FAMILY (AFU_ORTHOLOGUE AFUA_5G02870)"/>
    <property type="match status" value="1"/>
</dbReference>
<dbReference type="CDD" id="cd05233">
    <property type="entry name" value="SDR_c"/>
    <property type="match status" value="1"/>
</dbReference>
<reference evidence="4" key="1">
    <citation type="submission" date="2018-02" db="EMBL/GenBank/DDBJ databases">
        <authorList>
            <person name="Hausmann B."/>
        </authorList>
    </citation>
    <scope>NUCLEOTIDE SEQUENCE [LARGE SCALE GENOMIC DNA]</scope>
    <source>
        <strain evidence="4">Peat soil MAG SbA1</strain>
    </source>
</reference>
<dbReference type="PRINTS" id="PR00080">
    <property type="entry name" value="SDRFAMILY"/>
</dbReference>
<dbReference type="EC" id="1.1.1.100" evidence="3"/>
<evidence type="ECO:0000256" key="1">
    <source>
        <dbReference type="ARBA" id="ARBA00006484"/>
    </source>
</evidence>
<dbReference type="InterPro" id="IPR002347">
    <property type="entry name" value="SDR_fam"/>
</dbReference>
<dbReference type="InterPro" id="IPR036291">
    <property type="entry name" value="NAD(P)-bd_dom_sf"/>
</dbReference>
<evidence type="ECO:0000256" key="2">
    <source>
        <dbReference type="ARBA" id="ARBA00023002"/>
    </source>
</evidence>
<dbReference type="PROSITE" id="PS00061">
    <property type="entry name" value="ADH_SHORT"/>
    <property type="match status" value="1"/>
</dbReference>
<proteinExistence type="inferred from homology"/>
<dbReference type="PRINTS" id="PR00081">
    <property type="entry name" value="GDHRDH"/>
</dbReference>
<sequence length="254" mass="27529">MQQLQAKPLRGKTALITGAARRLGRASALALARAGADVAITFNHSVREARETVVDLSGLGVRAFALRCDVTDEASVRAMMKEAGRELGRIDILLNNAANYETAEFEKLTLRQWDAIFASNTRGPFLVSREALKWMRRGRGKGPMEAKIINMGSLGGLRPWATHAHYCSSKAALHMLTKVMARALAPEIAVNAVAPGMIDLKEKSAAAFMRRMAKQTPMRRNGRADEIAEAVLFFATAPQFITGQILAVDGGLGL</sequence>
<dbReference type="Gene3D" id="3.40.50.720">
    <property type="entry name" value="NAD(P)-binding Rossmann-like Domain"/>
    <property type="match status" value="1"/>
</dbReference>
<name>A0A2U3KS30_9BACT</name>
<dbReference type="GO" id="GO:0004316">
    <property type="term" value="F:3-oxoacyl-[acyl-carrier-protein] reductase (NADPH) activity"/>
    <property type="evidence" value="ECO:0007669"/>
    <property type="project" value="UniProtKB-EC"/>
</dbReference>
<dbReference type="AlphaFoldDB" id="A0A2U3KS30"/>
<dbReference type="OrthoDB" id="9790146at2"/>
<evidence type="ECO:0000313" key="4">
    <source>
        <dbReference type="Proteomes" id="UP000238701"/>
    </source>
</evidence>
<dbReference type="SUPFAM" id="SSF51735">
    <property type="entry name" value="NAD(P)-binding Rossmann-fold domains"/>
    <property type="match status" value="1"/>
</dbReference>
<dbReference type="InterPro" id="IPR020904">
    <property type="entry name" value="Sc_DH/Rdtase_CS"/>
</dbReference>
<dbReference type="Pfam" id="PF13561">
    <property type="entry name" value="adh_short_C2"/>
    <property type="match status" value="1"/>
</dbReference>
<dbReference type="Proteomes" id="UP000238701">
    <property type="component" value="Unassembled WGS sequence"/>
</dbReference>
<keyword evidence="2 3" id="KW-0560">Oxidoreductase</keyword>
<dbReference type="PANTHER" id="PTHR43639:SF1">
    <property type="entry name" value="SHORT-CHAIN DEHYDROGENASE_REDUCTASE FAMILY PROTEIN"/>
    <property type="match status" value="1"/>
</dbReference>
<organism evidence="3 4">
    <name type="scientific">Candidatus Sulfotelmatobacter kueseliae</name>
    <dbReference type="NCBI Taxonomy" id="2042962"/>
    <lineage>
        <taxon>Bacteria</taxon>
        <taxon>Pseudomonadati</taxon>
        <taxon>Acidobacteriota</taxon>
        <taxon>Terriglobia</taxon>
        <taxon>Terriglobales</taxon>
        <taxon>Candidatus Korobacteraceae</taxon>
        <taxon>Candidatus Sulfotelmatobacter</taxon>
    </lineage>
</organism>